<protein>
    <submittedName>
        <fullName evidence="1">Uncharacterized protein</fullName>
    </submittedName>
</protein>
<name>A0ABX7NA32_9BACT</name>
<accession>A0ABX7NA32</accession>
<sequence length="92" mass="10313">MSPPIEDFIRSLGPRGRLRVRWGDKLAGATEVRALRELAPELQAKPVPEALALVRSTSEWVFDELTRNQAKELGRKVTALGLEFITEFPDTP</sequence>
<dbReference type="RefSeq" id="WP_206717317.1">
    <property type="nucleotide sequence ID" value="NZ_CP071091.1"/>
</dbReference>
<organism evidence="1 2">
    <name type="scientific">Myxococcus landrumensis</name>
    <dbReference type="NCBI Taxonomy" id="2813577"/>
    <lineage>
        <taxon>Bacteria</taxon>
        <taxon>Pseudomonadati</taxon>
        <taxon>Myxococcota</taxon>
        <taxon>Myxococcia</taxon>
        <taxon>Myxococcales</taxon>
        <taxon>Cystobacterineae</taxon>
        <taxon>Myxococcaceae</taxon>
        <taxon>Myxococcus</taxon>
    </lineage>
</organism>
<dbReference type="EMBL" id="CP071091">
    <property type="protein sequence ID" value="QSQ15620.1"/>
    <property type="molecule type" value="Genomic_DNA"/>
</dbReference>
<gene>
    <name evidence="1" type="ORF">JY572_06015</name>
</gene>
<keyword evidence="2" id="KW-1185">Reference proteome</keyword>
<proteinExistence type="predicted"/>
<evidence type="ECO:0000313" key="1">
    <source>
        <dbReference type="EMBL" id="QSQ15620.1"/>
    </source>
</evidence>
<evidence type="ECO:0000313" key="2">
    <source>
        <dbReference type="Proteomes" id="UP000663090"/>
    </source>
</evidence>
<reference evidence="1 2" key="1">
    <citation type="submission" date="2021-02" db="EMBL/GenBank/DDBJ databases">
        <title>De Novo genome assembly of isolated myxobacteria.</title>
        <authorList>
            <person name="Stevens D.C."/>
        </authorList>
    </citation>
    <scope>NUCLEOTIDE SEQUENCE [LARGE SCALE GENOMIC DNA]</scope>
    <source>
        <strain evidence="1 2">SCHIC003</strain>
    </source>
</reference>
<dbReference type="Proteomes" id="UP000663090">
    <property type="component" value="Chromosome"/>
</dbReference>